<sequence>QQVAAAAAAGRSSHSLLRQQPQFVPDPNNPGGFYVIYGYALARFNLNTGMMEPVVSPSSLPLGASLAFIPNSAIPTAGAGSATTALTTGLQQIAQAATQPPHPHQQPAPAATATAVVSERSAIDMTAMNEMRGKMKEEQKPRSLDGSSTLDVVRVGMDRHHRPSGIILPPLLPSSPLSSSSFRPLATSTPAMSQSLIRPKKIPSNNLPKDKKEKKYKKEKEETGEKRMVRLSTRKATEKRAAEAQPGGETDRVQALKNELLKQWEGRVNYSA</sequence>
<feature type="compositionally biased region" description="Polar residues" evidence="1">
    <location>
        <begin position="12"/>
        <end position="22"/>
    </location>
</feature>
<gene>
    <name evidence="2" type="ORF">PENTCL1PPCAC_17216</name>
</gene>
<feature type="region of interest" description="Disordered" evidence="1">
    <location>
        <begin position="174"/>
        <end position="253"/>
    </location>
</feature>
<reference evidence="2" key="1">
    <citation type="submission" date="2023-10" db="EMBL/GenBank/DDBJ databases">
        <title>Genome assembly of Pristionchus species.</title>
        <authorList>
            <person name="Yoshida K."/>
            <person name="Sommer R.J."/>
        </authorList>
    </citation>
    <scope>NUCLEOTIDE SEQUENCE</scope>
    <source>
        <strain evidence="2">RS0144</strain>
    </source>
</reference>
<protein>
    <recommendedName>
        <fullName evidence="4">BZIP domain-containing protein</fullName>
    </recommendedName>
</protein>
<name>A0AAV5TL36_9BILA</name>
<dbReference type="AlphaFoldDB" id="A0AAV5TL36"/>
<dbReference type="Proteomes" id="UP001432027">
    <property type="component" value="Unassembled WGS sequence"/>
</dbReference>
<evidence type="ECO:0008006" key="4">
    <source>
        <dbReference type="Google" id="ProtNLM"/>
    </source>
</evidence>
<evidence type="ECO:0000256" key="1">
    <source>
        <dbReference type="SAM" id="MobiDB-lite"/>
    </source>
</evidence>
<comment type="caution">
    <text evidence="2">The sequence shown here is derived from an EMBL/GenBank/DDBJ whole genome shotgun (WGS) entry which is preliminary data.</text>
</comment>
<feature type="non-terminal residue" evidence="2">
    <location>
        <position position="1"/>
    </location>
</feature>
<accession>A0AAV5TL36</accession>
<evidence type="ECO:0000313" key="3">
    <source>
        <dbReference type="Proteomes" id="UP001432027"/>
    </source>
</evidence>
<organism evidence="2 3">
    <name type="scientific">Pristionchus entomophagus</name>
    <dbReference type="NCBI Taxonomy" id="358040"/>
    <lineage>
        <taxon>Eukaryota</taxon>
        <taxon>Metazoa</taxon>
        <taxon>Ecdysozoa</taxon>
        <taxon>Nematoda</taxon>
        <taxon>Chromadorea</taxon>
        <taxon>Rhabditida</taxon>
        <taxon>Rhabditina</taxon>
        <taxon>Diplogasteromorpha</taxon>
        <taxon>Diplogasteroidea</taxon>
        <taxon>Neodiplogasteridae</taxon>
        <taxon>Pristionchus</taxon>
    </lineage>
</organism>
<feature type="compositionally biased region" description="Polar residues" evidence="1">
    <location>
        <begin position="186"/>
        <end position="196"/>
    </location>
</feature>
<feature type="compositionally biased region" description="Basic and acidic residues" evidence="1">
    <location>
        <begin position="208"/>
        <end position="228"/>
    </location>
</feature>
<feature type="region of interest" description="Disordered" evidence="1">
    <location>
        <begin position="1"/>
        <end position="22"/>
    </location>
</feature>
<proteinExistence type="predicted"/>
<keyword evidence="3" id="KW-1185">Reference proteome</keyword>
<evidence type="ECO:0000313" key="2">
    <source>
        <dbReference type="EMBL" id="GMS95041.1"/>
    </source>
</evidence>
<dbReference type="EMBL" id="BTSX01000004">
    <property type="protein sequence ID" value="GMS95041.1"/>
    <property type="molecule type" value="Genomic_DNA"/>
</dbReference>